<dbReference type="InterPro" id="IPR050570">
    <property type="entry name" value="Cell_wall_metabolism_enzyme"/>
</dbReference>
<feature type="signal peptide" evidence="2">
    <location>
        <begin position="1"/>
        <end position="20"/>
    </location>
</feature>
<evidence type="ECO:0000259" key="3">
    <source>
        <dbReference type="Pfam" id="PF01551"/>
    </source>
</evidence>
<evidence type="ECO:0000256" key="2">
    <source>
        <dbReference type="SAM" id="SignalP"/>
    </source>
</evidence>
<reference evidence="4" key="1">
    <citation type="submission" date="2020-02" db="EMBL/GenBank/DDBJ databases">
        <authorList>
            <person name="Meier V. D."/>
        </authorList>
    </citation>
    <scope>NUCLEOTIDE SEQUENCE</scope>
    <source>
        <strain evidence="4">AVDCRST_MAG89</strain>
    </source>
</reference>
<dbReference type="InterPro" id="IPR011055">
    <property type="entry name" value="Dup_hybrid_motif"/>
</dbReference>
<dbReference type="Pfam" id="PF01551">
    <property type="entry name" value="Peptidase_M23"/>
    <property type="match status" value="1"/>
</dbReference>
<dbReference type="CDD" id="cd12797">
    <property type="entry name" value="M23_peptidase"/>
    <property type="match status" value="1"/>
</dbReference>
<protein>
    <submittedName>
        <fullName evidence="4">Peptidase, M23/M37 family</fullName>
    </submittedName>
</protein>
<evidence type="ECO:0000256" key="1">
    <source>
        <dbReference type="SAM" id="MobiDB-lite"/>
    </source>
</evidence>
<dbReference type="AlphaFoldDB" id="A0A6J4MSI0"/>
<feature type="region of interest" description="Disordered" evidence="1">
    <location>
        <begin position="267"/>
        <end position="287"/>
    </location>
</feature>
<dbReference type="InterPro" id="IPR016047">
    <property type="entry name" value="M23ase_b-sheet_dom"/>
</dbReference>
<sequence>MLRLALAVVLAALPLGTAAAQPELAPGRELTETFYAGRTGEIWERMAPVMRNALGSPDALAAFRARVEAGLGTETAVEAEAVTPMGGTRVYRRRARFTRAPGLVLVEWVVTADGQVAGFRIAPDQQAPQPPAPSEHLERRTRADLRLPFDGEFFVVWGGRTVEQNYHAAHPSQRFAYDLLVVRDGATHTGDGRRNEQYHCFGQPILAPADGRVVLAVDGIADNVPGQMNAPQVAGNQVVVDHGTGEFSLLAHLRSGSVAVRPGDRVTRGQRLGECGNSGNSSEPHLHYQLQDGPELGASAALPAQFTDYLADGGPVARGEPVRGQSIRPAPAAGTEDPR</sequence>
<accession>A0A6J4MSI0</accession>
<evidence type="ECO:0000313" key="4">
    <source>
        <dbReference type="EMBL" id="CAA9363328.1"/>
    </source>
</evidence>
<dbReference type="GO" id="GO:0004222">
    <property type="term" value="F:metalloendopeptidase activity"/>
    <property type="evidence" value="ECO:0007669"/>
    <property type="project" value="TreeGrafter"/>
</dbReference>
<dbReference type="SUPFAM" id="SSF51261">
    <property type="entry name" value="Duplicated hybrid motif"/>
    <property type="match status" value="1"/>
</dbReference>
<feature type="domain" description="M23ase beta-sheet core" evidence="3">
    <location>
        <begin position="202"/>
        <end position="291"/>
    </location>
</feature>
<organism evidence="4">
    <name type="scientific">uncultured Gemmatimonadota bacterium</name>
    <dbReference type="NCBI Taxonomy" id="203437"/>
    <lineage>
        <taxon>Bacteria</taxon>
        <taxon>Pseudomonadati</taxon>
        <taxon>Gemmatimonadota</taxon>
        <taxon>environmental samples</taxon>
    </lineage>
</organism>
<dbReference type="PANTHER" id="PTHR21666">
    <property type="entry name" value="PEPTIDASE-RELATED"/>
    <property type="match status" value="1"/>
</dbReference>
<proteinExistence type="predicted"/>
<feature type="chain" id="PRO_5027061162" evidence="2">
    <location>
        <begin position="21"/>
        <end position="339"/>
    </location>
</feature>
<gene>
    <name evidence="4" type="ORF">AVDCRST_MAG89-3899</name>
</gene>
<dbReference type="EMBL" id="CADCTV010000821">
    <property type="protein sequence ID" value="CAA9363328.1"/>
    <property type="molecule type" value="Genomic_DNA"/>
</dbReference>
<keyword evidence="2" id="KW-0732">Signal</keyword>
<dbReference type="PANTHER" id="PTHR21666:SF270">
    <property type="entry name" value="MUREIN HYDROLASE ACTIVATOR ENVC"/>
    <property type="match status" value="1"/>
</dbReference>
<name>A0A6J4MSI0_9BACT</name>
<dbReference type="Gene3D" id="2.70.70.10">
    <property type="entry name" value="Glucose Permease (Domain IIA)"/>
    <property type="match status" value="1"/>
</dbReference>
<feature type="region of interest" description="Disordered" evidence="1">
    <location>
        <begin position="311"/>
        <end position="339"/>
    </location>
</feature>